<comment type="caution">
    <text evidence="2">The sequence shown here is derived from an EMBL/GenBank/DDBJ whole genome shotgun (WGS) entry which is preliminary data.</text>
</comment>
<accession>A0A0F9C015</accession>
<feature type="transmembrane region" description="Helical" evidence="1">
    <location>
        <begin position="30"/>
        <end position="48"/>
    </location>
</feature>
<keyword evidence="1" id="KW-0472">Membrane</keyword>
<keyword evidence="1" id="KW-0812">Transmembrane</keyword>
<protein>
    <submittedName>
        <fullName evidence="2">Uncharacterized protein</fullName>
    </submittedName>
</protein>
<feature type="non-terminal residue" evidence="2">
    <location>
        <position position="317"/>
    </location>
</feature>
<proteinExistence type="predicted"/>
<keyword evidence="1" id="KW-1133">Transmembrane helix</keyword>
<sequence>MEKFIQKYDDKINGVLNGFDRLVFRGSLRFLSYTAGMMSFLYGIGVLLKDFGEYAERTTKRLKESSLEAASRLDRTIKYLPSSKTKKLPLAKEIAKRDDITDGLICVLTCVEPCISFKVFRDRESKKLVLRPWPRKCLYIYHYWIDPLFGFMSARIQTWFPLTIHIWINGRECLAREMDRLHIEYKRRENCFIWIEDVDKAQKLMDKQLQVAWQQELDLIAHKLNPAHDRIFGENKANYYWTIHQSEWASDIMFKSSSALAEIYPALAQGAISFFSSPNVMRFLGRKPHGNFKGEVVSDYKKRPEGIRVKHSVKANS</sequence>
<dbReference type="AlphaFoldDB" id="A0A0F9C015"/>
<organism evidence="2">
    <name type="scientific">marine sediment metagenome</name>
    <dbReference type="NCBI Taxonomy" id="412755"/>
    <lineage>
        <taxon>unclassified sequences</taxon>
        <taxon>metagenomes</taxon>
        <taxon>ecological metagenomes</taxon>
    </lineage>
</organism>
<gene>
    <name evidence="2" type="ORF">LCGC14_2384270</name>
</gene>
<name>A0A0F9C015_9ZZZZ</name>
<reference evidence="2" key="1">
    <citation type="journal article" date="2015" name="Nature">
        <title>Complex archaea that bridge the gap between prokaryotes and eukaryotes.</title>
        <authorList>
            <person name="Spang A."/>
            <person name="Saw J.H."/>
            <person name="Jorgensen S.L."/>
            <person name="Zaremba-Niedzwiedzka K."/>
            <person name="Martijn J."/>
            <person name="Lind A.E."/>
            <person name="van Eijk R."/>
            <person name="Schleper C."/>
            <person name="Guy L."/>
            <person name="Ettema T.J."/>
        </authorList>
    </citation>
    <scope>NUCLEOTIDE SEQUENCE</scope>
</reference>
<evidence type="ECO:0000256" key="1">
    <source>
        <dbReference type="SAM" id="Phobius"/>
    </source>
</evidence>
<dbReference type="EMBL" id="LAZR01035432">
    <property type="protein sequence ID" value="KKL27525.1"/>
    <property type="molecule type" value="Genomic_DNA"/>
</dbReference>
<evidence type="ECO:0000313" key="2">
    <source>
        <dbReference type="EMBL" id="KKL27525.1"/>
    </source>
</evidence>